<name>A0ABP1FMU6_9CHLO</name>
<keyword evidence="3" id="KW-1185">Reference proteome</keyword>
<organism evidence="2 3">
    <name type="scientific">Coccomyxa viridis</name>
    <dbReference type="NCBI Taxonomy" id="1274662"/>
    <lineage>
        <taxon>Eukaryota</taxon>
        <taxon>Viridiplantae</taxon>
        <taxon>Chlorophyta</taxon>
        <taxon>core chlorophytes</taxon>
        <taxon>Trebouxiophyceae</taxon>
        <taxon>Trebouxiophyceae incertae sedis</taxon>
        <taxon>Coccomyxaceae</taxon>
        <taxon>Coccomyxa</taxon>
    </lineage>
</organism>
<evidence type="ECO:0000313" key="2">
    <source>
        <dbReference type="EMBL" id="CAL5221290.1"/>
    </source>
</evidence>
<dbReference type="PROSITE" id="PS50005">
    <property type="entry name" value="TPR"/>
    <property type="match status" value="1"/>
</dbReference>
<proteinExistence type="predicted"/>
<keyword evidence="1" id="KW-0802">TPR repeat</keyword>
<dbReference type="Gene3D" id="1.25.40.10">
    <property type="entry name" value="Tetratricopeptide repeat domain"/>
    <property type="match status" value="1"/>
</dbReference>
<sequence>MLGKATCIDGSILTFRHTKASFSRAYSTVSQHVSQNRSLHAPTSNATSRVARRHVNLLCLNIPGMVMSLGQPSSRKKAAQLVQTGMRSFRRGDVAASVKEFDEAMRLDPELRPYLWQRGLSLFYAEQYEEAAKQFRDDVAVNPSDTEEAIWAFLSEAKLMGSSKARQQFLQVGRDSRDVMRAAYAAFQEGTSPDGILQAADHRRPSDAFYANLYRGLFLEAENEETESMEAIRTALQTPYAQQSGDYMVAVASVHAKLRGATSVEA</sequence>
<dbReference type="EMBL" id="CAXHTA020000005">
    <property type="protein sequence ID" value="CAL5221290.1"/>
    <property type="molecule type" value="Genomic_DNA"/>
</dbReference>
<feature type="repeat" description="TPR" evidence="1">
    <location>
        <begin position="78"/>
        <end position="111"/>
    </location>
</feature>
<dbReference type="InterPro" id="IPR011990">
    <property type="entry name" value="TPR-like_helical_dom_sf"/>
</dbReference>
<comment type="caution">
    <text evidence="2">The sequence shown here is derived from an EMBL/GenBank/DDBJ whole genome shotgun (WGS) entry which is preliminary data.</text>
</comment>
<protein>
    <submittedName>
        <fullName evidence="2">G3456 protein</fullName>
    </submittedName>
</protein>
<dbReference type="InterPro" id="IPR019734">
    <property type="entry name" value="TPR_rpt"/>
</dbReference>
<dbReference type="PANTHER" id="PTHR47908:SF2">
    <property type="entry name" value="TETRATRICOPEPTIDE REPEAT (TPR)-LIKE SUPERFAMILY PROTEIN"/>
    <property type="match status" value="1"/>
</dbReference>
<reference evidence="2 3" key="1">
    <citation type="submission" date="2024-06" db="EMBL/GenBank/DDBJ databases">
        <authorList>
            <person name="Kraege A."/>
            <person name="Thomma B."/>
        </authorList>
    </citation>
    <scope>NUCLEOTIDE SEQUENCE [LARGE SCALE GENOMIC DNA]</scope>
</reference>
<evidence type="ECO:0000313" key="3">
    <source>
        <dbReference type="Proteomes" id="UP001497392"/>
    </source>
</evidence>
<gene>
    <name evidence="2" type="primary">g3456</name>
    <name evidence="2" type="ORF">VP750_LOCUS2949</name>
</gene>
<dbReference type="PANTHER" id="PTHR47908">
    <property type="match status" value="1"/>
</dbReference>
<evidence type="ECO:0000256" key="1">
    <source>
        <dbReference type="PROSITE-ProRule" id="PRU00339"/>
    </source>
</evidence>
<dbReference type="Proteomes" id="UP001497392">
    <property type="component" value="Unassembled WGS sequence"/>
</dbReference>
<dbReference type="SUPFAM" id="SSF48452">
    <property type="entry name" value="TPR-like"/>
    <property type="match status" value="1"/>
</dbReference>
<accession>A0ABP1FMU6</accession>